<proteinExistence type="predicted"/>
<gene>
    <name evidence="2" type="ORF">OS493_009030</name>
</gene>
<name>A0A9X0CZW6_9CNID</name>
<protein>
    <submittedName>
        <fullName evidence="2">Uncharacterized protein</fullName>
    </submittedName>
</protein>
<dbReference type="Proteomes" id="UP001163046">
    <property type="component" value="Unassembled WGS sequence"/>
</dbReference>
<dbReference type="EMBL" id="MU826353">
    <property type="protein sequence ID" value="KAJ7380563.1"/>
    <property type="molecule type" value="Genomic_DNA"/>
</dbReference>
<reference evidence="2" key="1">
    <citation type="submission" date="2023-01" db="EMBL/GenBank/DDBJ databases">
        <title>Genome assembly of the deep-sea coral Lophelia pertusa.</title>
        <authorList>
            <person name="Herrera S."/>
            <person name="Cordes E."/>
        </authorList>
    </citation>
    <scope>NUCLEOTIDE SEQUENCE</scope>
    <source>
        <strain evidence="2">USNM1676648</strain>
        <tissue evidence="2">Polyp</tissue>
    </source>
</reference>
<comment type="caution">
    <text evidence="2">The sequence shown here is derived from an EMBL/GenBank/DDBJ whole genome shotgun (WGS) entry which is preliminary data.</text>
</comment>
<feature type="compositionally biased region" description="Basic and acidic residues" evidence="1">
    <location>
        <begin position="165"/>
        <end position="176"/>
    </location>
</feature>
<evidence type="ECO:0000256" key="1">
    <source>
        <dbReference type="SAM" id="MobiDB-lite"/>
    </source>
</evidence>
<feature type="compositionally biased region" description="Polar residues" evidence="1">
    <location>
        <begin position="187"/>
        <end position="196"/>
    </location>
</feature>
<dbReference type="OrthoDB" id="5957404at2759"/>
<organism evidence="2 3">
    <name type="scientific">Desmophyllum pertusum</name>
    <dbReference type="NCBI Taxonomy" id="174260"/>
    <lineage>
        <taxon>Eukaryota</taxon>
        <taxon>Metazoa</taxon>
        <taxon>Cnidaria</taxon>
        <taxon>Anthozoa</taxon>
        <taxon>Hexacorallia</taxon>
        <taxon>Scleractinia</taxon>
        <taxon>Caryophylliina</taxon>
        <taxon>Caryophylliidae</taxon>
        <taxon>Desmophyllum</taxon>
    </lineage>
</organism>
<sequence>MNDLLTNDLRLITYSCFKDKFCHASSFLEFSGISSAIRCSMRSLKLTLPGETIPENILDKLNSTNKPRQLAYKMLIALKRAERNGYETVILKVRRIWTGSQFTCCLEVTDEELMEQINVVVSEESERRGKAGATNYYKNARVNALEADGEKVESEGQTQSKKSGTRKELKPDRPDRLMVTLEVVQSDKVQTANQGN</sequence>
<keyword evidence="3" id="KW-1185">Reference proteome</keyword>
<accession>A0A9X0CZW6</accession>
<dbReference type="AlphaFoldDB" id="A0A9X0CZW6"/>
<feature type="region of interest" description="Disordered" evidence="1">
    <location>
        <begin position="147"/>
        <end position="196"/>
    </location>
</feature>
<evidence type="ECO:0000313" key="2">
    <source>
        <dbReference type="EMBL" id="KAJ7380563.1"/>
    </source>
</evidence>
<evidence type="ECO:0000313" key="3">
    <source>
        <dbReference type="Proteomes" id="UP001163046"/>
    </source>
</evidence>